<accession>A0A5N6LSY9</accession>
<dbReference type="AlphaFoldDB" id="A0A5N6LSY9"/>
<sequence>MLLFLPYMACSHDQRRSPAPTSKYEHRLATTIPCSEFTGSQGKWEMENRLTPAMPPSSTDALSNDNQSDGTLTSDVAHNFREFEENSIQERPRNHGNLQLQGFPRNDFSSSPPTIRVIQPISLMELMEDGTIVPLDEMIKMGIHNLICI</sequence>
<reference evidence="2 3" key="1">
    <citation type="submission" date="2019-05" db="EMBL/GenBank/DDBJ databases">
        <title>Mikania micrantha, genome provides insights into the molecular mechanism of rapid growth.</title>
        <authorList>
            <person name="Liu B."/>
        </authorList>
    </citation>
    <scope>NUCLEOTIDE SEQUENCE [LARGE SCALE GENOMIC DNA]</scope>
    <source>
        <strain evidence="2">NLD-2019</strain>
        <tissue evidence="2">Leaf</tissue>
    </source>
</reference>
<feature type="compositionally biased region" description="Basic and acidic residues" evidence="1">
    <location>
        <begin position="78"/>
        <end position="93"/>
    </location>
</feature>
<dbReference type="EMBL" id="SZYD01000018">
    <property type="protein sequence ID" value="KAD2804395.1"/>
    <property type="molecule type" value="Genomic_DNA"/>
</dbReference>
<dbReference type="OrthoDB" id="1741711at2759"/>
<organism evidence="2 3">
    <name type="scientific">Mikania micrantha</name>
    <name type="common">bitter vine</name>
    <dbReference type="NCBI Taxonomy" id="192012"/>
    <lineage>
        <taxon>Eukaryota</taxon>
        <taxon>Viridiplantae</taxon>
        <taxon>Streptophyta</taxon>
        <taxon>Embryophyta</taxon>
        <taxon>Tracheophyta</taxon>
        <taxon>Spermatophyta</taxon>
        <taxon>Magnoliopsida</taxon>
        <taxon>eudicotyledons</taxon>
        <taxon>Gunneridae</taxon>
        <taxon>Pentapetalae</taxon>
        <taxon>asterids</taxon>
        <taxon>campanulids</taxon>
        <taxon>Asterales</taxon>
        <taxon>Asteraceae</taxon>
        <taxon>Asteroideae</taxon>
        <taxon>Heliantheae alliance</taxon>
        <taxon>Eupatorieae</taxon>
        <taxon>Mikania</taxon>
    </lineage>
</organism>
<evidence type="ECO:0000313" key="2">
    <source>
        <dbReference type="EMBL" id="KAD2804395.1"/>
    </source>
</evidence>
<gene>
    <name evidence="2" type="ORF">E3N88_37772</name>
</gene>
<feature type="region of interest" description="Disordered" evidence="1">
    <location>
        <begin position="49"/>
        <end position="111"/>
    </location>
</feature>
<evidence type="ECO:0000256" key="1">
    <source>
        <dbReference type="SAM" id="MobiDB-lite"/>
    </source>
</evidence>
<keyword evidence="3" id="KW-1185">Reference proteome</keyword>
<name>A0A5N6LSY9_9ASTR</name>
<proteinExistence type="predicted"/>
<protein>
    <submittedName>
        <fullName evidence="2">Uncharacterized protein</fullName>
    </submittedName>
</protein>
<evidence type="ECO:0000313" key="3">
    <source>
        <dbReference type="Proteomes" id="UP000326396"/>
    </source>
</evidence>
<dbReference type="Proteomes" id="UP000326396">
    <property type="component" value="Linkage Group LG8"/>
</dbReference>
<feature type="compositionally biased region" description="Polar residues" evidence="1">
    <location>
        <begin position="56"/>
        <end position="76"/>
    </location>
</feature>
<comment type="caution">
    <text evidence="2">The sequence shown here is derived from an EMBL/GenBank/DDBJ whole genome shotgun (WGS) entry which is preliminary data.</text>
</comment>